<dbReference type="InterPro" id="IPR006333">
    <property type="entry name" value="Cyt_o_ubiquinol_oxidase_su2"/>
</dbReference>
<dbReference type="InterPro" id="IPR008972">
    <property type="entry name" value="Cupredoxin"/>
</dbReference>
<dbReference type="Proteomes" id="UP000275910">
    <property type="component" value="Unassembled WGS sequence"/>
</dbReference>
<keyword evidence="8 14" id="KW-0249">Electron transport</keyword>
<dbReference type="Gene3D" id="1.10.287.90">
    <property type="match status" value="1"/>
</dbReference>
<dbReference type="InterPro" id="IPR011759">
    <property type="entry name" value="Cyt_c_oxidase_su2_TM_dom"/>
</dbReference>
<feature type="transmembrane region" description="Helical" evidence="16">
    <location>
        <begin position="66"/>
        <end position="90"/>
    </location>
</feature>
<feature type="region of interest" description="Disordered" evidence="15">
    <location>
        <begin position="306"/>
        <end position="333"/>
    </location>
</feature>
<evidence type="ECO:0000256" key="14">
    <source>
        <dbReference type="PIRNR" id="PIRNR000292"/>
    </source>
</evidence>
<dbReference type="InterPro" id="IPR010514">
    <property type="entry name" value="COX_ARM"/>
</dbReference>
<evidence type="ECO:0000259" key="18">
    <source>
        <dbReference type="PROSITE" id="PS50999"/>
    </source>
</evidence>
<evidence type="ECO:0000256" key="8">
    <source>
        <dbReference type="ARBA" id="ARBA00022982"/>
    </source>
</evidence>
<dbReference type="GO" id="GO:0009486">
    <property type="term" value="F:cytochrome bo3 ubiquinol oxidase activity"/>
    <property type="evidence" value="ECO:0007669"/>
    <property type="project" value="InterPro"/>
</dbReference>
<evidence type="ECO:0000256" key="13">
    <source>
        <dbReference type="ARBA" id="ARBA00023288"/>
    </source>
</evidence>
<feature type="domain" description="Cytochrome oxidase subunit II copper A binding" evidence="17">
    <location>
        <begin position="147"/>
        <end position="259"/>
    </location>
</feature>
<keyword evidence="4 14" id="KW-1003">Cell membrane</keyword>
<evidence type="ECO:0000256" key="5">
    <source>
        <dbReference type="ARBA" id="ARBA00022660"/>
    </source>
</evidence>
<dbReference type="PANTHER" id="PTHR22888:SF18">
    <property type="entry name" value="CYTOCHROME BO(3) UBIQUINOL OXIDASE SUBUNIT 2"/>
    <property type="match status" value="1"/>
</dbReference>
<evidence type="ECO:0000256" key="12">
    <source>
        <dbReference type="ARBA" id="ARBA00023139"/>
    </source>
</evidence>
<keyword evidence="12" id="KW-0564">Palmitate</keyword>
<feature type="domain" description="Cytochrome oxidase subunit II transmembrane region profile" evidence="18">
    <location>
        <begin position="44"/>
        <end position="141"/>
    </location>
</feature>
<keyword evidence="13" id="KW-0449">Lipoprotein</keyword>
<keyword evidence="9 16" id="KW-1133">Transmembrane helix</keyword>
<evidence type="ECO:0000256" key="1">
    <source>
        <dbReference type="ARBA" id="ARBA00004651"/>
    </source>
</evidence>
<dbReference type="Pfam" id="PF06481">
    <property type="entry name" value="COX_ARM"/>
    <property type="match status" value="1"/>
</dbReference>
<evidence type="ECO:0000256" key="6">
    <source>
        <dbReference type="ARBA" id="ARBA00022692"/>
    </source>
</evidence>
<dbReference type="PANTHER" id="PTHR22888">
    <property type="entry name" value="CYTOCHROME C OXIDASE, SUBUNIT II"/>
    <property type="match status" value="1"/>
</dbReference>
<evidence type="ECO:0000256" key="9">
    <source>
        <dbReference type="ARBA" id="ARBA00022989"/>
    </source>
</evidence>
<dbReference type="SUPFAM" id="SSF81464">
    <property type="entry name" value="Cytochrome c oxidase subunit II-like, transmembrane region"/>
    <property type="match status" value="1"/>
</dbReference>
<keyword evidence="5 14" id="KW-0679">Respiratory chain</keyword>
<dbReference type="GO" id="GO:0004129">
    <property type="term" value="F:cytochrome-c oxidase activity"/>
    <property type="evidence" value="ECO:0007669"/>
    <property type="project" value="UniProtKB-UniRule"/>
</dbReference>
<evidence type="ECO:0000256" key="10">
    <source>
        <dbReference type="ARBA" id="ARBA00023002"/>
    </source>
</evidence>
<dbReference type="PROSITE" id="PS50999">
    <property type="entry name" value="COX2_TM"/>
    <property type="match status" value="1"/>
</dbReference>
<reference evidence="19 20" key="1">
    <citation type="submission" date="2018-10" db="EMBL/GenBank/DDBJ databases">
        <title>The genome of Lysobacter enzymogenes OH11.</title>
        <authorList>
            <person name="Liu F."/>
            <person name="Zhao Y."/>
            <person name="Qian G."/>
            <person name="Chen Y."/>
            <person name="Xu H."/>
        </authorList>
    </citation>
    <scope>NUCLEOTIDE SEQUENCE [LARGE SCALE GENOMIC DNA]</scope>
    <source>
        <strain evidence="19 20">OH11</strain>
    </source>
</reference>
<protein>
    <recommendedName>
        <fullName evidence="14">Ubiquinol oxidase subunit 2</fullName>
    </recommendedName>
</protein>
<accession>A0A3N2RFU3</accession>
<proteinExistence type="inferred from homology"/>
<dbReference type="GO" id="GO:0005507">
    <property type="term" value="F:copper ion binding"/>
    <property type="evidence" value="ECO:0007669"/>
    <property type="project" value="InterPro"/>
</dbReference>
<comment type="similarity">
    <text evidence="2 14">Belongs to the cytochrome c oxidase subunit 2 family.</text>
</comment>
<evidence type="ECO:0000256" key="15">
    <source>
        <dbReference type="SAM" id="MobiDB-lite"/>
    </source>
</evidence>
<keyword evidence="3 14" id="KW-0813">Transport</keyword>
<evidence type="ECO:0000256" key="11">
    <source>
        <dbReference type="ARBA" id="ARBA00023136"/>
    </source>
</evidence>
<comment type="subcellular location">
    <subcellularLocation>
        <location evidence="1">Cell membrane</location>
        <topology evidence="1">Multi-pass membrane protein</topology>
    </subcellularLocation>
</comment>
<keyword evidence="11 14" id="KW-0472">Membrane</keyword>
<dbReference type="CDD" id="cd04212">
    <property type="entry name" value="CuRO_UO_II"/>
    <property type="match status" value="1"/>
</dbReference>
<dbReference type="AlphaFoldDB" id="A0A3N2RFU3"/>
<keyword evidence="6 16" id="KW-0812">Transmembrane</keyword>
<keyword evidence="10 14" id="KW-0560">Oxidoreductase</keyword>
<feature type="compositionally biased region" description="Low complexity" evidence="15">
    <location>
        <begin position="315"/>
        <end position="324"/>
    </location>
</feature>
<dbReference type="Gene3D" id="2.60.40.420">
    <property type="entry name" value="Cupredoxins - blue copper proteins"/>
    <property type="match status" value="1"/>
</dbReference>
<dbReference type="SUPFAM" id="SSF49503">
    <property type="entry name" value="Cupredoxins"/>
    <property type="match status" value="1"/>
</dbReference>
<evidence type="ECO:0000256" key="2">
    <source>
        <dbReference type="ARBA" id="ARBA00007866"/>
    </source>
</evidence>
<dbReference type="GO" id="GO:0042773">
    <property type="term" value="P:ATP synthesis coupled electron transport"/>
    <property type="evidence" value="ECO:0007669"/>
    <property type="project" value="TreeGrafter"/>
</dbReference>
<dbReference type="EMBL" id="RCTY01000036">
    <property type="protein sequence ID" value="ROU06279.1"/>
    <property type="molecule type" value="Genomic_DNA"/>
</dbReference>
<dbReference type="GO" id="GO:0005886">
    <property type="term" value="C:plasma membrane"/>
    <property type="evidence" value="ECO:0007669"/>
    <property type="project" value="UniProtKB-SubCell"/>
</dbReference>
<evidence type="ECO:0000313" key="20">
    <source>
        <dbReference type="Proteomes" id="UP000275910"/>
    </source>
</evidence>
<evidence type="ECO:0000259" key="17">
    <source>
        <dbReference type="PROSITE" id="PS50857"/>
    </source>
</evidence>
<evidence type="ECO:0000256" key="7">
    <source>
        <dbReference type="ARBA" id="ARBA00022729"/>
    </source>
</evidence>
<dbReference type="PROSITE" id="PS50857">
    <property type="entry name" value="COX2_CUA"/>
    <property type="match status" value="1"/>
</dbReference>
<dbReference type="InterPro" id="IPR002429">
    <property type="entry name" value="CcO_II-like_C"/>
</dbReference>
<evidence type="ECO:0000256" key="4">
    <source>
        <dbReference type="ARBA" id="ARBA00022475"/>
    </source>
</evidence>
<feature type="transmembrane region" description="Helical" evidence="16">
    <location>
        <begin position="111"/>
        <end position="132"/>
    </location>
</feature>
<evidence type="ECO:0000256" key="3">
    <source>
        <dbReference type="ARBA" id="ARBA00022448"/>
    </source>
</evidence>
<evidence type="ECO:0000313" key="19">
    <source>
        <dbReference type="EMBL" id="ROU06279.1"/>
    </source>
</evidence>
<name>A0A3N2RFU3_LYSEN</name>
<dbReference type="GO" id="GO:0016682">
    <property type="term" value="F:oxidoreductase activity, acting on diphenols and related substances as donors, oxygen as acceptor"/>
    <property type="evidence" value="ECO:0007669"/>
    <property type="project" value="InterPro"/>
</dbReference>
<dbReference type="PIRSF" id="PIRSF000292">
    <property type="entry name" value="Ubi_od_II"/>
    <property type="match status" value="1"/>
</dbReference>
<sequence>MESPTPNALERRRSRCRVRRKRMPYRAIHRASALAAVVAATLTGCAASRMPILNPVGPVAQKQTELLLIATVTMLLIVVPIILATLWVIWRYRASTHNPDYDPEFTSSRTLGAIVLFVPLITVASIGAITWFSTHDLDPYKPIPGKQPPLEIQAIGLDFKWLFIYPEQGVATVNDLTVPVDRPVTIRLSSDPMMTSLFVPGLVTQIYAMPGMETRTNFLADRAIELQGRNGNYSGLGFSHQRFKVRVVADAAFDRWLRDQAASPRTLDRAAYDELIKPSDGYPVTAYGRAEPGLFAEVIKKYSPRHAPPARLSEDATGAAAAGANHDDHEGHH</sequence>
<gene>
    <name evidence="19" type="ORF">D9T17_15165</name>
</gene>
<dbReference type="InterPro" id="IPR036257">
    <property type="entry name" value="Cyt_c_oxidase_su2_TM_sf"/>
</dbReference>
<keyword evidence="7" id="KW-0732">Signal</keyword>
<comment type="caution">
    <text evidence="19">The sequence shown here is derived from an EMBL/GenBank/DDBJ whole genome shotgun (WGS) entry which is preliminary data.</text>
</comment>
<dbReference type="InterPro" id="IPR045187">
    <property type="entry name" value="CcO_II"/>
</dbReference>
<dbReference type="InterPro" id="IPR034227">
    <property type="entry name" value="CuRO_UO_II"/>
</dbReference>
<evidence type="ECO:0000256" key="16">
    <source>
        <dbReference type="SAM" id="Phobius"/>
    </source>
</evidence>
<organism evidence="19 20">
    <name type="scientific">Lysobacter enzymogenes</name>
    <dbReference type="NCBI Taxonomy" id="69"/>
    <lineage>
        <taxon>Bacteria</taxon>
        <taxon>Pseudomonadati</taxon>
        <taxon>Pseudomonadota</taxon>
        <taxon>Gammaproteobacteria</taxon>
        <taxon>Lysobacterales</taxon>
        <taxon>Lysobacteraceae</taxon>
        <taxon>Lysobacter</taxon>
    </lineage>
</organism>